<feature type="binding site" evidence="5">
    <location>
        <begin position="183"/>
        <end position="190"/>
    </location>
    <ligand>
        <name>NAD(+)</name>
        <dbReference type="ChEBI" id="CHEBI:57540"/>
    </ligand>
</feature>
<evidence type="ECO:0000313" key="10">
    <source>
        <dbReference type="Proteomes" id="UP000007962"/>
    </source>
</evidence>
<evidence type="ECO:0000259" key="7">
    <source>
        <dbReference type="Pfam" id="PF02852"/>
    </source>
</evidence>
<sequence length="482" mass="49749">MDSSLTTDVVVLGGGPTGENVADYAHKGGLDAVIVERDLLGGECSFWACMPSKALLRPGDALAGVRRVDGARQAVRGGLDVAAVLARRDGFAAGWDDAGQVAWAEGAGLRVVRGHGRVTGERVVTVGTPDGGEVTIEARHAVVVATGSVPVIPSLDGLDEAPFWTTREATAAQSVPGRLVVLGAGVAGTELAQAFARLGSDVTLLARDAVLRAFAAPARELVAAGLQADGVDVRLGVSVRRVERRVGANDDEPGGVLVHLDDDSTILADELLVATGRRPATGDVGLEWARPGLEPGDPLDVDDSGRVPDVPWLYGAGDVTGRAPLTHQGKYAARAVGTAIAQRAAGKLDGAVEAWSDVAATADGVAVPQVVFSDPQVASVGHSADAARDAGLQVRTVELEIAVAGSSLYADDYAGWAQLVIDDARDVVVGATFCGPDVAELLHAATIAVVGEVPMSRLWHAVPAYPTVSEVWLRLLEADRFR</sequence>
<comment type="similarity">
    <text evidence="1">Belongs to the class-I pyridine nucleotide-disulfide oxidoreductase family.</text>
</comment>
<keyword evidence="2" id="KW-0285">Flavoprotein</keyword>
<dbReference type="SUPFAM" id="SSF55424">
    <property type="entry name" value="FAD/NAD-linked reductases, dimerisation (C-terminal) domain"/>
    <property type="match status" value="1"/>
</dbReference>
<dbReference type="STRING" id="471853.Bcav_3562"/>
<protein>
    <submittedName>
        <fullName evidence="9">Pyridine nucleotide-disulphide oxidoreductase dimerisation region</fullName>
    </submittedName>
</protein>
<dbReference type="PRINTS" id="PR00368">
    <property type="entry name" value="FADPNR"/>
</dbReference>
<dbReference type="GO" id="GO:0050660">
    <property type="term" value="F:flavin adenine dinucleotide binding"/>
    <property type="evidence" value="ECO:0007669"/>
    <property type="project" value="TreeGrafter"/>
</dbReference>
<proteinExistence type="inferred from homology"/>
<evidence type="ECO:0000256" key="6">
    <source>
        <dbReference type="PIRSR" id="PIRSR000350-4"/>
    </source>
</evidence>
<feature type="binding site" evidence="5">
    <location>
        <position position="276"/>
    </location>
    <ligand>
        <name>NAD(+)</name>
        <dbReference type="ChEBI" id="CHEBI:57540"/>
    </ligand>
</feature>
<keyword evidence="4 5" id="KW-0520">NAD</keyword>
<feature type="binding site" evidence="5">
    <location>
        <position position="53"/>
    </location>
    <ligand>
        <name>FAD</name>
        <dbReference type="ChEBI" id="CHEBI:57692"/>
    </ligand>
</feature>
<dbReference type="GO" id="GO:0004148">
    <property type="term" value="F:dihydrolipoyl dehydrogenase (NADH) activity"/>
    <property type="evidence" value="ECO:0007669"/>
    <property type="project" value="TreeGrafter"/>
</dbReference>
<reference evidence="9 10" key="1">
    <citation type="journal article" date="2009" name="Stand. Genomic Sci.">
        <title>Complete genome sequence of Beutenbergia cavernae type strain (HKI 0122).</title>
        <authorList>
            <person name="Land M."/>
            <person name="Pukall R."/>
            <person name="Abt B."/>
            <person name="Goker M."/>
            <person name="Rohde M."/>
            <person name="Glavina Del Rio T."/>
            <person name="Tice H."/>
            <person name="Copeland A."/>
            <person name="Cheng J.F."/>
            <person name="Lucas S."/>
            <person name="Chen F."/>
            <person name="Nolan M."/>
            <person name="Bruce D."/>
            <person name="Goodwin L."/>
            <person name="Pitluck S."/>
            <person name="Ivanova N."/>
            <person name="Mavromatis K."/>
            <person name="Ovchinnikova G."/>
            <person name="Pati A."/>
            <person name="Chen A."/>
            <person name="Palaniappan K."/>
            <person name="Hauser L."/>
            <person name="Chang Y.J."/>
            <person name="Jefferies C.C."/>
            <person name="Saunders E."/>
            <person name="Brettin T."/>
            <person name="Detter J.C."/>
            <person name="Han C."/>
            <person name="Chain P."/>
            <person name="Bristow J."/>
            <person name="Eisen J.A."/>
            <person name="Markowitz V."/>
            <person name="Hugenholtz P."/>
            <person name="Kyrpides N.C."/>
            <person name="Klenk H.P."/>
            <person name="Lapidus A."/>
        </authorList>
    </citation>
    <scope>NUCLEOTIDE SEQUENCE [LARGE SCALE GENOMIC DNA]</scope>
    <source>
        <strain evidence="10">ATCC BAA-8 / DSM 12333 / NBRC 16432</strain>
    </source>
</reference>
<evidence type="ECO:0000256" key="4">
    <source>
        <dbReference type="ARBA" id="ARBA00023027"/>
    </source>
</evidence>
<keyword evidence="3 5" id="KW-0274">FAD</keyword>
<comment type="cofactor">
    <cofactor evidence="5">
        <name>FAD</name>
        <dbReference type="ChEBI" id="CHEBI:57692"/>
    </cofactor>
    <text evidence="5">Binds 1 FAD per subunit.</text>
</comment>
<keyword evidence="5" id="KW-0547">Nucleotide-binding</keyword>
<dbReference type="Proteomes" id="UP000007962">
    <property type="component" value="Chromosome"/>
</dbReference>
<evidence type="ECO:0000313" key="9">
    <source>
        <dbReference type="EMBL" id="ACQ81804.1"/>
    </source>
</evidence>
<feature type="binding site" evidence="5">
    <location>
        <position position="318"/>
    </location>
    <ligand>
        <name>FAD</name>
        <dbReference type="ChEBI" id="CHEBI:57692"/>
    </ligand>
</feature>
<dbReference type="Pfam" id="PF07992">
    <property type="entry name" value="Pyr_redox_2"/>
    <property type="match status" value="1"/>
</dbReference>
<dbReference type="AlphaFoldDB" id="C5C2W0"/>
<dbReference type="Gene3D" id="3.50.50.60">
    <property type="entry name" value="FAD/NAD(P)-binding domain"/>
    <property type="match status" value="2"/>
</dbReference>
<feature type="binding site" evidence="5">
    <location>
        <position position="116"/>
    </location>
    <ligand>
        <name>FAD</name>
        <dbReference type="ChEBI" id="CHEBI:57692"/>
    </ligand>
</feature>
<evidence type="ECO:0000256" key="3">
    <source>
        <dbReference type="ARBA" id="ARBA00022827"/>
    </source>
</evidence>
<dbReference type="GO" id="GO:0006103">
    <property type="term" value="P:2-oxoglutarate metabolic process"/>
    <property type="evidence" value="ECO:0007669"/>
    <property type="project" value="TreeGrafter"/>
</dbReference>
<evidence type="ECO:0000259" key="8">
    <source>
        <dbReference type="Pfam" id="PF07992"/>
    </source>
</evidence>
<accession>C5C2W0</accession>
<feature type="domain" description="FAD/NAD(P)-binding" evidence="8">
    <location>
        <begin position="8"/>
        <end position="328"/>
    </location>
</feature>
<gene>
    <name evidence="9" type="ordered locus">Bcav_3562</name>
</gene>
<dbReference type="PIRSF" id="PIRSF000350">
    <property type="entry name" value="Mercury_reductase_MerA"/>
    <property type="match status" value="1"/>
</dbReference>
<dbReference type="InterPro" id="IPR023753">
    <property type="entry name" value="FAD/NAD-binding_dom"/>
</dbReference>
<dbReference type="InterPro" id="IPR001100">
    <property type="entry name" value="Pyr_nuc-diS_OxRdtase"/>
</dbReference>
<dbReference type="KEGG" id="bcv:Bcav_3562"/>
<evidence type="ECO:0000256" key="1">
    <source>
        <dbReference type="ARBA" id="ARBA00007532"/>
    </source>
</evidence>
<dbReference type="HOGENOM" id="CLU_016755_1_3_11"/>
<feature type="disulfide bond" description="Redox-active" evidence="6">
    <location>
        <begin position="44"/>
        <end position="49"/>
    </location>
</feature>
<dbReference type="PANTHER" id="PTHR22912:SF151">
    <property type="entry name" value="DIHYDROLIPOYL DEHYDROGENASE, MITOCHONDRIAL"/>
    <property type="match status" value="1"/>
</dbReference>
<dbReference type="InterPro" id="IPR004099">
    <property type="entry name" value="Pyr_nucl-diS_OxRdtase_dimer"/>
</dbReference>
<dbReference type="Gene3D" id="3.30.390.30">
    <property type="match status" value="1"/>
</dbReference>
<dbReference type="EMBL" id="CP001618">
    <property type="protein sequence ID" value="ACQ81804.1"/>
    <property type="molecule type" value="Genomic_DNA"/>
</dbReference>
<feature type="binding site" evidence="5">
    <location>
        <begin position="146"/>
        <end position="148"/>
    </location>
    <ligand>
        <name>FAD</name>
        <dbReference type="ChEBI" id="CHEBI:57692"/>
    </ligand>
</feature>
<dbReference type="InterPro" id="IPR036188">
    <property type="entry name" value="FAD/NAD-bd_sf"/>
</dbReference>
<evidence type="ECO:0000256" key="5">
    <source>
        <dbReference type="PIRSR" id="PIRSR000350-3"/>
    </source>
</evidence>
<dbReference type="RefSeq" id="WP_015884041.1">
    <property type="nucleotide sequence ID" value="NC_012669.1"/>
</dbReference>
<dbReference type="PRINTS" id="PR00411">
    <property type="entry name" value="PNDRDTASEI"/>
</dbReference>
<dbReference type="OrthoDB" id="9800167at2"/>
<dbReference type="eggNOG" id="COG1249">
    <property type="taxonomic scope" value="Bacteria"/>
</dbReference>
<dbReference type="InterPro" id="IPR050151">
    <property type="entry name" value="Class-I_Pyr_Nuc-Dis_Oxidored"/>
</dbReference>
<dbReference type="PANTHER" id="PTHR22912">
    <property type="entry name" value="DISULFIDE OXIDOREDUCTASE"/>
    <property type="match status" value="1"/>
</dbReference>
<feature type="domain" description="Pyridine nucleotide-disulphide oxidoreductase dimerisation" evidence="7">
    <location>
        <begin position="367"/>
        <end position="472"/>
    </location>
</feature>
<name>C5C2W0_BEUC1</name>
<dbReference type="InterPro" id="IPR016156">
    <property type="entry name" value="FAD/NAD-linked_Rdtase_dimer_sf"/>
</dbReference>
<keyword evidence="10" id="KW-1185">Reference proteome</keyword>
<dbReference type="Pfam" id="PF02852">
    <property type="entry name" value="Pyr_redox_dim"/>
    <property type="match status" value="1"/>
</dbReference>
<dbReference type="SUPFAM" id="SSF51905">
    <property type="entry name" value="FAD/NAD(P)-binding domain"/>
    <property type="match status" value="1"/>
</dbReference>
<organism evidence="9 10">
    <name type="scientific">Beutenbergia cavernae (strain ATCC BAA-8 / DSM 12333 / CCUG 43141 / JCM 11478 / NBRC 16432 / NCIMB 13614 / HKI 0122)</name>
    <dbReference type="NCBI Taxonomy" id="471853"/>
    <lineage>
        <taxon>Bacteria</taxon>
        <taxon>Bacillati</taxon>
        <taxon>Actinomycetota</taxon>
        <taxon>Actinomycetes</taxon>
        <taxon>Micrococcales</taxon>
        <taxon>Beutenbergiaceae</taxon>
        <taxon>Beutenbergia</taxon>
    </lineage>
</organism>
<evidence type="ECO:0000256" key="2">
    <source>
        <dbReference type="ARBA" id="ARBA00022630"/>
    </source>
</evidence>